<gene>
    <name evidence="3" type="ORF">pdam_00020732</name>
</gene>
<name>A0A3M6TW63_POCDA</name>
<evidence type="ECO:0000313" key="3">
    <source>
        <dbReference type="EMBL" id="RMX45653.1"/>
    </source>
</evidence>
<dbReference type="OrthoDB" id="5954286at2759"/>
<dbReference type="EMBL" id="RCHS01002806">
    <property type="protein sequence ID" value="RMX45653.1"/>
    <property type="molecule type" value="Genomic_DNA"/>
</dbReference>
<evidence type="ECO:0000256" key="1">
    <source>
        <dbReference type="SAM" id="MobiDB-lite"/>
    </source>
</evidence>
<keyword evidence="2" id="KW-0812">Transmembrane</keyword>
<feature type="transmembrane region" description="Helical" evidence="2">
    <location>
        <begin position="60"/>
        <end position="82"/>
    </location>
</feature>
<feature type="compositionally biased region" description="Polar residues" evidence="1">
    <location>
        <begin position="145"/>
        <end position="162"/>
    </location>
</feature>
<dbReference type="Proteomes" id="UP000275408">
    <property type="component" value="Unassembled WGS sequence"/>
</dbReference>
<sequence length="182" mass="19900">MVNDKVTTTSSSEETTQEISSTRESKLSSQQKTDHTSMTRGEGLSDTLDDGRESESNTSLIAGLIAALTVICAISAIALFYFHRKRRSRENQNNRNTPAVSFQPDEKAVSIYATPTDVCNTSSGCDEEENDNRYTYVNPPGMYNNSESMATSARNPVKQSENPLYIGGAESGKTADAGMYER</sequence>
<keyword evidence="2" id="KW-0472">Membrane</keyword>
<accession>A0A3M6TW63</accession>
<evidence type="ECO:0000256" key="2">
    <source>
        <dbReference type="SAM" id="Phobius"/>
    </source>
</evidence>
<feature type="compositionally biased region" description="Basic and acidic residues" evidence="1">
    <location>
        <begin position="21"/>
        <end position="37"/>
    </location>
</feature>
<feature type="compositionally biased region" description="Low complexity" evidence="1">
    <location>
        <begin position="7"/>
        <end position="20"/>
    </location>
</feature>
<dbReference type="AlphaFoldDB" id="A0A3M6TW63"/>
<protein>
    <submittedName>
        <fullName evidence="3">Uncharacterized protein</fullName>
    </submittedName>
</protein>
<feature type="region of interest" description="Disordered" evidence="1">
    <location>
        <begin position="1"/>
        <end position="54"/>
    </location>
</feature>
<comment type="caution">
    <text evidence="3">The sequence shown here is derived from an EMBL/GenBank/DDBJ whole genome shotgun (WGS) entry which is preliminary data.</text>
</comment>
<feature type="region of interest" description="Disordered" evidence="1">
    <location>
        <begin position="145"/>
        <end position="182"/>
    </location>
</feature>
<evidence type="ECO:0000313" key="4">
    <source>
        <dbReference type="Proteomes" id="UP000275408"/>
    </source>
</evidence>
<reference evidence="3 4" key="1">
    <citation type="journal article" date="2018" name="Sci. Rep.">
        <title>Comparative analysis of the Pocillopora damicornis genome highlights role of immune system in coral evolution.</title>
        <authorList>
            <person name="Cunning R."/>
            <person name="Bay R.A."/>
            <person name="Gillette P."/>
            <person name="Baker A.C."/>
            <person name="Traylor-Knowles N."/>
        </authorList>
    </citation>
    <scope>NUCLEOTIDE SEQUENCE [LARGE SCALE GENOMIC DNA]</scope>
    <source>
        <strain evidence="3">RSMAS</strain>
        <tissue evidence="3">Whole animal</tissue>
    </source>
</reference>
<keyword evidence="4" id="KW-1185">Reference proteome</keyword>
<proteinExistence type="predicted"/>
<organism evidence="3 4">
    <name type="scientific">Pocillopora damicornis</name>
    <name type="common">Cauliflower coral</name>
    <name type="synonym">Millepora damicornis</name>
    <dbReference type="NCBI Taxonomy" id="46731"/>
    <lineage>
        <taxon>Eukaryota</taxon>
        <taxon>Metazoa</taxon>
        <taxon>Cnidaria</taxon>
        <taxon>Anthozoa</taxon>
        <taxon>Hexacorallia</taxon>
        <taxon>Scleractinia</taxon>
        <taxon>Astrocoeniina</taxon>
        <taxon>Pocilloporidae</taxon>
        <taxon>Pocillopora</taxon>
    </lineage>
</organism>
<keyword evidence="2" id="KW-1133">Transmembrane helix</keyword>